<sequence>MRIFNLDTIFSFALYPDGNKKRNRNSQSYCLTVDQYSKNGIDETDTETLKNHLKNMKVLCLGVLADEFKNRDKPELGAVKFRIKKTDKYEIKREFLSPNKNTPLPLFLFYKKKKAKVTKALTDILSPFFFNIINLYKEKNLELKKIGISKEDIIEINYAYQNKITKAAEIIFKEIEGSHTEVNIIGLFVDPYFIRKVDDRLFLEDTRPIDTFPRQNIPLLKEQSFLEGDQELIKPETDSNNLSASIFLSNTYKKNDIFESLDRVFTESVEEKSKNLSVTAEDGIAKEVVDAAQLDSGVDRHDTSVDLVTSRQEEIAASISSISNPIATKSKSYDWNSRAKKEITDLLVKYQKHLSQRFFFRNNTAKIEKLFITEDLLAKIKQDTYESFSNCLESINTKKILETHRDLPIIQKIGKFFKGHSKTEGTLLLENIFSSLNENTIVINSISI</sequence>
<dbReference type="AlphaFoldDB" id="A0A1J8PAC8"/>
<dbReference type="RefSeq" id="WP_071661950.1">
    <property type="nucleotide sequence ID" value="NZ_LUKY01000028.1"/>
</dbReference>
<name>A0A1J8PAC8_9COXI</name>
<evidence type="ECO:0000313" key="2">
    <source>
        <dbReference type="Proteomes" id="UP000183924"/>
    </source>
</evidence>
<dbReference type="STRING" id="1225476.A1D18_00940"/>
<protein>
    <submittedName>
        <fullName evidence="1">Uncharacterized protein</fullName>
    </submittedName>
</protein>
<accession>A0A1J8PAC8</accession>
<dbReference type="EMBL" id="LUKY01000028">
    <property type="protein sequence ID" value="OIZ95971.1"/>
    <property type="molecule type" value="Genomic_DNA"/>
</dbReference>
<evidence type="ECO:0000313" key="1">
    <source>
        <dbReference type="EMBL" id="OIZ95971.1"/>
    </source>
</evidence>
<gene>
    <name evidence="1" type="ORF">A1D18_00940</name>
</gene>
<proteinExistence type="predicted"/>
<reference evidence="1 2" key="1">
    <citation type="submission" date="2016-03" db="EMBL/GenBank/DDBJ databases">
        <title>Comparative genomics of Rickettsiella.</title>
        <authorList>
            <person name="Chandler C."/>
            <person name="Wang Y."/>
        </authorList>
    </citation>
    <scope>NUCLEOTIDE SEQUENCE [LARGE SCALE GENOMIC DNA]</scope>
    <source>
        <strain evidence="1 2">RCFS May 2013</strain>
    </source>
</reference>
<dbReference type="Proteomes" id="UP000183924">
    <property type="component" value="Unassembled WGS sequence"/>
</dbReference>
<comment type="caution">
    <text evidence="1">The sequence shown here is derived from an EMBL/GenBank/DDBJ whole genome shotgun (WGS) entry which is preliminary data.</text>
</comment>
<keyword evidence="2" id="KW-1185">Reference proteome</keyword>
<organism evidence="1 2">
    <name type="scientific">Candidatus Rickettsiella isopodorum</name>
    <dbReference type="NCBI Taxonomy" id="1225476"/>
    <lineage>
        <taxon>Bacteria</taxon>
        <taxon>Pseudomonadati</taxon>
        <taxon>Pseudomonadota</taxon>
        <taxon>Gammaproteobacteria</taxon>
        <taxon>Legionellales</taxon>
        <taxon>Coxiellaceae</taxon>
        <taxon>Rickettsiella</taxon>
    </lineage>
</organism>